<dbReference type="InterPro" id="IPR036156">
    <property type="entry name" value="Beta-gal/glucu_dom_sf"/>
</dbReference>
<evidence type="ECO:0000256" key="1">
    <source>
        <dbReference type="ARBA" id="ARBA00007401"/>
    </source>
</evidence>
<gene>
    <name evidence="10" type="ORF">SAMN05216361_3134</name>
</gene>
<dbReference type="SUPFAM" id="SSF49785">
    <property type="entry name" value="Galactose-binding domain-like"/>
    <property type="match status" value="1"/>
</dbReference>
<evidence type="ECO:0000259" key="7">
    <source>
        <dbReference type="Pfam" id="PF02837"/>
    </source>
</evidence>
<dbReference type="InterPro" id="IPR032311">
    <property type="entry name" value="DUF4982"/>
</dbReference>
<evidence type="ECO:0000256" key="3">
    <source>
        <dbReference type="ARBA" id="ARBA00023295"/>
    </source>
</evidence>
<dbReference type="PANTHER" id="PTHR42732:SF1">
    <property type="entry name" value="BETA-MANNOSIDASE"/>
    <property type="match status" value="1"/>
</dbReference>
<evidence type="ECO:0000259" key="9">
    <source>
        <dbReference type="Pfam" id="PF18565"/>
    </source>
</evidence>
<dbReference type="GO" id="GO:0004553">
    <property type="term" value="F:hydrolase activity, hydrolyzing O-glycosyl compounds"/>
    <property type="evidence" value="ECO:0007669"/>
    <property type="project" value="InterPro"/>
</dbReference>
<accession>A0A1M5NAS2</accession>
<dbReference type="InterPro" id="IPR017853">
    <property type="entry name" value="GH"/>
</dbReference>
<dbReference type="PANTHER" id="PTHR42732">
    <property type="entry name" value="BETA-GALACTOSIDASE"/>
    <property type="match status" value="1"/>
</dbReference>
<dbReference type="STRING" id="634436.SAMN05216361_3134"/>
<dbReference type="Gene3D" id="2.60.120.260">
    <property type="entry name" value="Galactose-binding domain-like"/>
    <property type="match status" value="1"/>
</dbReference>
<dbReference type="InterPro" id="IPR051913">
    <property type="entry name" value="GH2_Domain-Containing"/>
</dbReference>
<name>A0A1M5NAS2_9ALTE</name>
<dbReference type="InterPro" id="IPR006103">
    <property type="entry name" value="Glyco_hydro_2_cat"/>
</dbReference>
<dbReference type="Gene3D" id="3.20.20.80">
    <property type="entry name" value="Glycosidases"/>
    <property type="match status" value="1"/>
</dbReference>
<dbReference type="Pfam" id="PF02837">
    <property type="entry name" value="Glyco_hydro_2_N"/>
    <property type="match status" value="1"/>
</dbReference>
<feature type="domain" description="Glycoside hydrolase family 2 catalytic" evidence="6">
    <location>
        <begin position="309"/>
        <end position="471"/>
    </location>
</feature>
<feature type="domain" description="Glycosyl hydrolases family 2 sugar binding" evidence="7">
    <location>
        <begin position="64"/>
        <end position="192"/>
    </location>
</feature>
<evidence type="ECO:0000259" key="8">
    <source>
        <dbReference type="Pfam" id="PF16355"/>
    </source>
</evidence>
<dbReference type="InterPro" id="IPR008979">
    <property type="entry name" value="Galactose-bd-like_sf"/>
</dbReference>
<dbReference type="AlphaFoldDB" id="A0A1M5NAS2"/>
<dbReference type="SUPFAM" id="SSF49303">
    <property type="entry name" value="beta-Galactosidase/glucuronidase domain"/>
    <property type="match status" value="1"/>
</dbReference>
<evidence type="ECO:0000256" key="4">
    <source>
        <dbReference type="SAM" id="SignalP"/>
    </source>
</evidence>
<proteinExistence type="inferred from homology"/>
<protein>
    <submittedName>
        <fullName evidence="10">Beta-galactosidase</fullName>
    </submittedName>
</protein>
<dbReference type="InterPro" id="IPR006104">
    <property type="entry name" value="Glyco_hydro_2_N"/>
</dbReference>
<dbReference type="PRINTS" id="PR00132">
    <property type="entry name" value="GLHYDRLASE2"/>
</dbReference>
<evidence type="ECO:0000259" key="6">
    <source>
        <dbReference type="Pfam" id="PF02836"/>
    </source>
</evidence>
<dbReference type="Pfam" id="PF18565">
    <property type="entry name" value="Glyco_hydro2_C5"/>
    <property type="match status" value="1"/>
</dbReference>
<dbReference type="InterPro" id="IPR013783">
    <property type="entry name" value="Ig-like_fold"/>
</dbReference>
<dbReference type="RefSeq" id="WP_073324114.1">
    <property type="nucleotide sequence ID" value="NZ_FQWD01000005.1"/>
</dbReference>
<feature type="domain" description="Glycoside hydrolase family 2" evidence="9">
    <location>
        <begin position="706"/>
        <end position="805"/>
    </location>
</feature>
<evidence type="ECO:0000259" key="5">
    <source>
        <dbReference type="Pfam" id="PF00703"/>
    </source>
</evidence>
<dbReference type="InterPro" id="IPR006102">
    <property type="entry name" value="Ig-like_GH2"/>
</dbReference>
<dbReference type="EMBL" id="FQWD01000005">
    <property type="protein sequence ID" value="SHG86299.1"/>
    <property type="molecule type" value="Genomic_DNA"/>
</dbReference>
<dbReference type="Gene3D" id="2.60.40.10">
    <property type="entry name" value="Immunoglobulins"/>
    <property type="match status" value="3"/>
</dbReference>
<comment type="similarity">
    <text evidence="1">Belongs to the glycosyl hydrolase 2 family.</text>
</comment>
<feature type="chain" id="PRO_5013133020" evidence="4">
    <location>
        <begin position="26"/>
        <end position="810"/>
    </location>
</feature>
<reference evidence="11" key="1">
    <citation type="submission" date="2016-11" db="EMBL/GenBank/DDBJ databases">
        <authorList>
            <person name="Varghese N."/>
            <person name="Submissions S."/>
        </authorList>
    </citation>
    <scope>NUCLEOTIDE SEQUENCE [LARGE SCALE GENOMIC DNA]</scope>
    <source>
        <strain evidence="11">CGMCC 1.8995</strain>
    </source>
</reference>
<dbReference type="Pfam" id="PF02836">
    <property type="entry name" value="Glyco_hydro_2_C"/>
    <property type="match status" value="1"/>
</dbReference>
<dbReference type="InterPro" id="IPR040605">
    <property type="entry name" value="Glyco_hydro2_dom5"/>
</dbReference>
<dbReference type="Proteomes" id="UP000184520">
    <property type="component" value="Unassembled WGS sequence"/>
</dbReference>
<dbReference type="Pfam" id="PF16355">
    <property type="entry name" value="DUF4982"/>
    <property type="match status" value="1"/>
</dbReference>
<feature type="signal peptide" evidence="4">
    <location>
        <begin position="1"/>
        <end position="25"/>
    </location>
</feature>
<dbReference type="GO" id="GO:0005975">
    <property type="term" value="P:carbohydrate metabolic process"/>
    <property type="evidence" value="ECO:0007669"/>
    <property type="project" value="InterPro"/>
</dbReference>
<dbReference type="SUPFAM" id="SSF51445">
    <property type="entry name" value="(Trans)glycosidases"/>
    <property type="match status" value="1"/>
</dbReference>
<evidence type="ECO:0000313" key="10">
    <source>
        <dbReference type="EMBL" id="SHG86299.1"/>
    </source>
</evidence>
<keyword evidence="3" id="KW-0326">Glycosidase</keyword>
<feature type="domain" description="DUF4982" evidence="8">
    <location>
        <begin position="629"/>
        <end position="686"/>
    </location>
</feature>
<sequence>MKTQHARWLVVLAILTLCGFTQCHSDESTPTPAIEPEHINLGWRFIRGDNPDYKQTDFNDGTWRTVSLPHDWSIEDIPGTQSPFSAEASDAYNTGYAVGGIGWYRKSLPHTDPAKQYLLEFDGVYMNATVYVNGQEAAQHYYGYTGFQVDLTPFLQAGEGNVVAVRVHNNEKNSRWYSGSGIYREVTLHELPATHIVRWGTSVVTSSGNGGDSATLSISTKLNLAGGDIPTGLELEQTIAVDGEKPVVWRTLVSGNSVQRVTPVANPHWWQPSSPVLYTLTQRLLKGDQVIDTLVTQFGIRTVELSSTQGFLLNGTPLLLKGMNIHHDNYLLGAAAHPKAERRKVRLILEAGYNAVRSAHNPPSSAFLQAADELGLLVISEAFDAWNTRKWDNRNDYSSVFKRDWQRDLTDFVARDINHPSIIMWSLGNEIPEQGEKLGADTAKQLADYLRTLDSSRPLTVGANMSGEHARAYLSAFDVSGYNYEPDNYVHDFEAGISAVMYGSETYSKDAFDYWELVEAHPFVIGDFVWTGWDYLGEASIGWTGYAPEWAGLAPFPWTLAYTGEIDVLGQWRPAAYYRQVLWNTGNQGISAFVQSPSPSLSPTPDPTWYDYWTYPDIHPSWSWPGQEGQSLAVTVYSVYPIVELWLNGTRINTAATGKANQFTAEFSVTYAPGTLVAKGLDMEGNVQEEWQLTTAGTAQSVDIVREDTELMADGSDINYLAMQLLDEAGNPVYRWEQDKTVTVTVEGAAKLIALGNANPQSAESFQQSSRHTFRGKLMAVVQSTGDAGEVKITVTGQGLKPAHLVFTAK</sequence>
<dbReference type="OrthoDB" id="9758603at2"/>
<keyword evidence="11" id="KW-1185">Reference proteome</keyword>
<dbReference type="Pfam" id="PF00703">
    <property type="entry name" value="Glyco_hydro_2"/>
    <property type="match status" value="1"/>
</dbReference>
<keyword evidence="4" id="KW-0732">Signal</keyword>
<evidence type="ECO:0000313" key="11">
    <source>
        <dbReference type="Proteomes" id="UP000184520"/>
    </source>
</evidence>
<organism evidence="10 11">
    <name type="scientific">Marisediminitalea aggregata</name>
    <dbReference type="NCBI Taxonomy" id="634436"/>
    <lineage>
        <taxon>Bacteria</taxon>
        <taxon>Pseudomonadati</taxon>
        <taxon>Pseudomonadota</taxon>
        <taxon>Gammaproteobacteria</taxon>
        <taxon>Alteromonadales</taxon>
        <taxon>Alteromonadaceae</taxon>
        <taxon>Marisediminitalea</taxon>
    </lineage>
</organism>
<evidence type="ECO:0000256" key="2">
    <source>
        <dbReference type="ARBA" id="ARBA00022801"/>
    </source>
</evidence>
<dbReference type="InterPro" id="IPR006101">
    <property type="entry name" value="Glyco_hydro_2"/>
</dbReference>
<feature type="domain" description="Glycoside hydrolase family 2 immunoglobulin-like beta-sandwich" evidence="5">
    <location>
        <begin position="207"/>
        <end position="301"/>
    </location>
</feature>
<keyword evidence="2" id="KW-0378">Hydrolase</keyword>